<protein>
    <submittedName>
        <fullName evidence="1">Uncharacterized protein</fullName>
    </submittedName>
</protein>
<proteinExistence type="predicted"/>
<accession>A0A9P6KYT9</accession>
<name>A0A9P6KYT9_9MICR</name>
<sequence>MIQARQKLHKPSSIWLERIITIAYNARMEEKLAKRLIRETFIYDDAFFTYRDFFGNQPLYENYMSRIQLIRRREKCLDEMSERKKSQQSGVEVLLHKHSAVKSEEKMKFKKITR</sequence>
<keyword evidence="2" id="KW-1185">Reference proteome</keyword>
<reference evidence="1 2" key="1">
    <citation type="journal article" date="2020" name="Genome Biol. Evol.">
        <title>Comparative genomics of strictly vertically transmitted, feminizing microsporidia endosymbionts of amphipod crustaceans.</title>
        <authorList>
            <person name="Cormier A."/>
            <person name="Chebbi M.A."/>
            <person name="Giraud I."/>
            <person name="Wattier R."/>
            <person name="Teixeira M."/>
            <person name="Gilbert C."/>
            <person name="Rigaud T."/>
            <person name="Cordaux R."/>
        </authorList>
    </citation>
    <scope>NUCLEOTIDE SEQUENCE [LARGE SCALE GENOMIC DNA]</scope>
    <source>
        <strain evidence="1 2">Ou3-Ou53</strain>
    </source>
</reference>
<evidence type="ECO:0000313" key="1">
    <source>
        <dbReference type="EMBL" id="KAF9762410.1"/>
    </source>
</evidence>
<comment type="caution">
    <text evidence="1">The sequence shown here is derived from an EMBL/GenBank/DDBJ whole genome shotgun (WGS) entry which is preliminary data.</text>
</comment>
<evidence type="ECO:0000313" key="2">
    <source>
        <dbReference type="Proteomes" id="UP000740883"/>
    </source>
</evidence>
<dbReference type="EMBL" id="SBJO01000175">
    <property type="protein sequence ID" value="KAF9762410.1"/>
    <property type="molecule type" value="Genomic_DNA"/>
</dbReference>
<organism evidence="1 2">
    <name type="scientific">Nosema granulosis</name>
    <dbReference type="NCBI Taxonomy" id="83296"/>
    <lineage>
        <taxon>Eukaryota</taxon>
        <taxon>Fungi</taxon>
        <taxon>Fungi incertae sedis</taxon>
        <taxon>Microsporidia</taxon>
        <taxon>Nosematidae</taxon>
        <taxon>Nosema</taxon>
    </lineage>
</organism>
<gene>
    <name evidence="1" type="ORF">NGRA_2032</name>
</gene>
<dbReference type="AlphaFoldDB" id="A0A9P6KYT9"/>
<dbReference type="Proteomes" id="UP000740883">
    <property type="component" value="Unassembled WGS sequence"/>
</dbReference>